<dbReference type="InterPro" id="IPR008753">
    <property type="entry name" value="Peptidase_M13_N"/>
</dbReference>
<dbReference type="PANTHER" id="PTHR11733">
    <property type="entry name" value="ZINC METALLOPROTEASE FAMILY M13 NEPRILYSIN-RELATED"/>
    <property type="match status" value="1"/>
</dbReference>
<evidence type="ECO:0000313" key="4">
    <source>
        <dbReference type="EnsemblMetazoa" id="SCAU003758-PA"/>
    </source>
</evidence>
<evidence type="ECO:0000313" key="5">
    <source>
        <dbReference type="Proteomes" id="UP000095300"/>
    </source>
</evidence>
<gene>
    <name evidence="4" type="primary">106096232</name>
</gene>
<dbReference type="GO" id="GO:0004222">
    <property type="term" value="F:metalloendopeptidase activity"/>
    <property type="evidence" value="ECO:0007669"/>
    <property type="project" value="InterPro"/>
</dbReference>
<dbReference type="Proteomes" id="UP000095300">
    <property type="component" value="Unassembled WGS sequence"/>
</dbReference>
<protein>
    <recommendedName>
        <fullName evidence="3">Peptidase M13 N-terminal domain-containing protein</fullName>
    </recommendedName>
</protein>
<dbReference type="SUPFAM" id="SSF55486">
    <property type="entry name" value="Metalloproteases ('zincins'), catalytic domain"/>
    <property type="match status" value="1"/>
</dbReference>
<dbReference type="Gene3D" id="1.10.1380.10">
    <property type="entry name" value="Neutral endopeptidase , domain2"/>
    <property type="match status" value="1"/>
</dbReference>
<accession>A0A1I8P0K6</accession>
<dbReference type="InterPro" id="IPR042089">
    <property type="entry name" value="Peptidase_M13_dom_2"/>
</dbReference>
<dbReference type="Gene3D" id="3.40.390.10">
    <property type="entry name" value="Collagenase (Catalytic Domain)"/>
    <property type="match status" value="1"/>
</dbReference>
<evidence type="ECO:0000256" key="2">
    <source>
        <dbReference type="ARBA" id="ARBA00007357"/>
    </source>
</evidence>
<dbReference type="OrthoDB" id="8069313at2759"/>
<dbReference type="VEuPathDB" id="VectorBase:SCAU003758"/>
<reference evidence="4" key="1">
    <citation type="submission" date="2020-05" db="UniProtKB">
        <authorList>
            <consortium name="EnsemblMetazoa"/>
        </authorList>
    </citation>
    <scope>IDENTIFICATION</scope>
    <source>
        <strain evidence="4">USDA</strain>
    </source>
</reference>
<dbReference type="GO" id="GO:0016485">
    <property type="term" value="P:protein processing"/>
    <property type="evidence" value="ECO:0007669"/>
    <property type="project" value="TreeGrafter"/>
</dbReference>
<evidence type="ECO:0000259" key="3">
    <source>
        <dbReference type="Pfam" id="PF05649"/>
    </source>
</evidence>
<dbReference type="PROSITE" id="PS51885">
    <property type="entry name" value="NEPRILYSIN"/>
    <property type="match status" value="1"/>
</dbReference>
<evidence type="ECO:0000256" key="1">
    <source>
        <dbReference type="ARBA" id="ARBA00004401"/>
    </source>
</evidence>
<comment type="similarity">
    <text evidence="2">Belongs to the peptidase M13 family.</text>
</comment>
<dbReference type="InterPro" id="IPR000718">
    <property type="entry name" value="Peptidase_M13"/>
</dbReference>
<dbReference type="GO" id="GO:0005886">
    <property type="term" value="C:plasma membrane"/>
    <property type="evidence" value="ECO:0007669"/>
    <property type="project" value="UniProtKB-SubCell"/>
</dbReference>
<name>A0A1I8P0K6_STOCA</name>
<dbReference type="KEGG" id="scac:106096232"/>
<dbReference type="AlphaFoldDB" id="A0A1I8P0K6"/>
<sequence length="160" mass="18426">MRMIYVLQFSYLGETQTDSQISGITENNLKEQLKKTPTNMRMLSIVGMLQLLIVLGFSQASPLKDSQEDDAIRQTNAEEILRYMNTSVDPCEDFYEFTCGNYAKYHKATMENSEISLLRQLHSTMNEKFKSLLLTADSPSDSMIERQAKTFYRSCLNLYS</sequence>
<feature type="domain" description="Peptidase M13 N-terminal" evidence="3">
    <location>
        <begin position="90"/>
        <end position="157"/>
    </location>
</feature>
<organism evidence="4 5">
    <name type="scientific">Stomoxys calcitrans</name>
    <name type="common">Stable fly</name>
    <name type="synonym">Conops calcitrans</name>
    <dbReference type="NCBI Taxonomy" id="35570"/>
    <lineage>
        <taxon>Eukaryota</taxon>
        <taxon>Metazoa</taxon>
        <taxon>Ecdysozoa</taxon>
        <taxon>Arthropoda</taxon>
        <taxon>Hexapoda</taxon>
        <taxon>Insecta</taxon>
        <taxon>Pterygota</taxon>
        <taxon>Neoptera</taxon>
        <taxon>Endopterygota</taxon>
        <taxon>Diptera</taxon>
        <taxon>Brachycera</taxon>
        <taxon>Muscomorpha</taxon>
        <taxon>Muscoidea</taxon>
        <taxon>Muscidae</taxon>
        <taxon>Stomoxys</taxon>
    </lineage>
</organism>
<dbReference type="PANTHER" id="PTHR11733:SF240">
    <property type="entry name" value="GH14155P-RELATED"/>
    <property type="match status" value="1"/>
</dbReference>
<proteinExistence type="inferred from homology"/>
<keyword evidence="5" id="KW-1185">Reference proteome</keyword>
<dbReference type="Pfam" id="PF05649">
    <property type="entry name" value="Peptidase_M13_N"/>
    <property type="match status" value="1"/>
</dbReference>
<comment type="subcellular location">
    <subcellularLocation>
        <location evidence="1">Cell membrane</location>
        <topology evidence="1">Single-pass type II membrane protein</topology>
    </subcellularLocation>
</comment>
<dbReference type="EnsemblMetazoa" id="SCAU003758-RA">
    <property type="protein sequence ID" value="SCAU003758-PA"/>
    <property type="gene ID" value="SCAU003758"/>
</dbReference>
<dbReference type="InterPro" id="IPR024079">
    <property type="entry name" value="MetalloPept_cat_dom_sf"/>
</dbReference>